<comment type="caution">
    <text evidence="3">The sequence shown here is derived from an EMBL/GenBank/DDBJ whole genome shotgun (WGS) entry which is preliminary data.</text>
</comment>
<reference evidence="4" key="1">
    <citation type="journal article" date="2019" name="Int. J. Syst. Evol. Microbiol.">
        <title>The Global Catalogue of Microorganisms (GCM) 10K type strain sequencing project: providing services to taxonomists for standard genome sequencing and annotation.</title>
        <authorList>
            <consortium name="The Broad Institute Genomics Platform"/>
            <consortium name="The Broad Institute Genome Sequencing Center for Infectious Disease"/>
            <person name="Wu L."/>
            <person name="Ma J."/>
        </authorList>
    </citation>
    <scope>NUCLEOTIDE SEQUENCE [LARGE SCALE GENOMIC DNA]</scope>
    <source>
        <strain evidence="4">DT43</strain>
    </source>
</reference>
<dbReference type="Proteomes" id="UP001596012">
    <property type="component" value="Unassembled WGS sequence"/>
</dbReference>
<protein>
    <recommendedName>
        <fullName evidence="5">ATP/GTP-binding protein</fullName>
    </recommendedName>
</protein>
<feature type="signal peptide" evidence="2">
    <location>
        <begin position="1"/>
        <end position="25"/>
    </location>
</feature>
<dbReference type="RefSeq" id="WP_386337856.1">
    <property type="nucleotide sequence ID" value="NZ_JBHSFG010000011.1"/>
</dbReference>
<evidence type="ECO:0000256" key="2">
    <source>
        <dbReference type="SAM" id="SignalP"/>
    </source>
</evidence>
<gene>
    <name evidence="3" type="ORF">ACFPH6_05165</name>
</gene>
<evidence type="ECO:0008006" key="5">
    <source>
        <dbReference type="Google" id="ProtNLM"/>
    </source>
</evidence>
<accession>A0ABV8YF99</accession>
<keyword evidence="2" id="KW-0732">Signal</keyword>
<evidence type="ECO:0000256" key="1">
    <source>
        <dbReference type="SAM" id="MobiDB-lite"/>
    </source>
</evidence>
<evidence type="ECO:0000313" key="4">
    <source>
        <dbReference type="Proteomes" id="UP001596012"/>
    </source>
</evidence>
<feature type="chain" id="PRO_5046713314" description="ATP/GTP-binding protein" evidence="2">
    <location>
        <begin position="26"/>
        <end position="343"/>
    </location>
</feature>
<proteinExistence type="predicted"/>
<dbReference type="EMBL" id="JBHSFG010000011">
    <property type="protein sequence ID" value="MFC4463957.1"/>
    <property type="molecule type" value="Genomic_DNA"/>
</dbReference>
<feature type="region of interest" description="Disordered" evidence="1">
    <location>
        <begin position="39"/>
        <end position="109"/>
    </location>
</feature>
<feature type="compositionally biased region" description="Gly residues" evidence="1">
    <location>
        <begin position="57"/>
        <end position="78"/>
    </location>
</feature>
<organism evidence="3 4">
    <name type="scientific">Streptomyces xiangluensis</name>
    <dbReference type="NCBI Taxonomy" id="2665720"/>
    <lineage>
        <taxon>Bacteria</taxon>
        <taxon>Bacillati</taxon>
        <taxon>Actinomycetota</taxon>
        <taxon>Actinomycetes</taxon>
        <taxon>Kitasatosporales</taxon>
        <taxon>Streptomycetaceae</taxon>
        <taxon>Streptomyces</taxon>
    </lineage>
</organism>
<name>A0ABV8YF99_9ACTN</name>
<evidence type="ECO:0000313" key="3">
    <source>
        <dbReference type="EMBL" id="MFC4463957.1"/>
    </source>
</evidence>
<sequence>MLRRVIVAVGVAAAAVIVSDLPAMADGWGNVDCSQNPMPGCDLGAGSGGQHREPPQRGGGSSGSGGPSSGGGNSGGGAQEEPEFSNPDLNLADCSYQRSDYEPPPGVAQAAYEGGPDGGGAVVAVSAVYSSATPTDVVPAAEPKPGESGAWYVYKCEAGGVRDAVYRPPIWIPDGPQQGSGAPQPTPAELAQVARNQLRLPSPQIEANPADEQLVNLPTWLWLDRGEWGAVSATASVPGVSVTAVARPTSVVWTMGDGKSVTCPGPGTPYGARTSPKSPSPDCGYTYRTSSAGQPDSVYAVSATVHWTVTWSGAGQSGVFPDMTTTSNADFRVAESQALNNGG</sequence>
<keyword evidence="4" id="KW-1185">Reference proteome</keyword>